<dbReference type="EMBL" id="BK016011">
    <property type="protein sequence ID" value="DAF89485.1"/>
    <property type="molecule type" value="Genomic_DNA"/>
</dbReference>
<accession>A0A8S5U4Z0</accession>
<sequence>MSWKCRVPVCYNVYVDKWINKTFEKASQKCGAFFMPEKERGRKR</sequence>
<proteinExistence type="predicted"/>
<organism evidence="1">
    <name type="scientific">Phage sp. cty4N14</name>
    <dbReference type="NCBI Taxonomy" id="2825799"/>
    <lineage>
        <taxon>Viruses</taxon>
    </lineage>
</organism>
<evidence type="ECO:0000313" key="1">
    <source>
        <dbReference type="EMBL" id="DAF89485.1"/>
    </source>
</evidence>
<name>A0A8S5U4Z0_9VIRU</name>
<protein>
    <submittedName>
        <fullName evidence="1">Uncharacterized protein</fullName>
    </submittedName>
</protein>
<reference evidence="1" key="1">
    <citation type="journal article" date="2021" name="Proc. Natl. Acad. Sci. U.S.A.">
        <title>A Catalog of Tens of Thousands of Viruses from Human Metagenomes Reveals Hidden Associations with Chronic Diseases.</title>
        <authorList>
            <person name="Tisza M.J."/>
            <person name="Buck C.B."/>
        </authorList>
    </citation>
    <scope>NUCLEOTIDE SEQUENCE</scope>
    <source>
        <strain evidence="1">Cty4N14</strain>
    </source>
</reference>